<dbReference type="Pfam" id="PF26557">
    <property type="entry name" value="Cullin_AB"/>
    <property type="match status" value="1"/>
</dbReference>
<dbReference type="PANTHER" id="PTHR11932">
    <property type="entry name" value="CULLIN"/>
    <property type="match status" value="1"/>
</dbReference>
<dbReference type="EMBL" id="JABSTR010000004">
    <property type="protein sequence ID" value="KAH9367013.1"/>
    <property type="molecule type" value="Genomic_DNA"/>
</dbReference>
<dbReference type="SMART" id="SM00182">
    <property type="entry name" value="CULLIN"/>
    <property type="match status" value="1"/>
</dbReference>
<reference evidence="3 5" key="1">
    <citation type="journal article" date="2020" name="Cell">
        <title>Large-Scale Comparative Analyses of Tick Genomes Elucidate Their Genetic Diversity and Vector Capacities.</title>
        <authorList>
            <consortium name="Tick Genome and Microbiome Consortium (TIGMIC)"/>
            <person name="Jia N."/>
            <person name="Wang J."/>
            <person name="Shi W."/>
            <person name="Du L."/>
            <person name="Sun Y."/>
            <person name="Zhan W."/>
            <person name="Jiang J.F."/>
            <person name="Wang Q."/>
            <person name="Zhang B."/>
            <person name="Ji P."/>
            <person name="Bell-Sakyi L."/>
            <person name="Cui X.M."/>
            <person name="Yuan T.T."/>
            <person name="Jiang B.G."/>
            <person name="Yang W.F."/>
            <person name="Lam T.T."/>
            <person name="Chang Q.C."/>
            <person name="Ding S.J."/>
            <person name="Wang X.J."/>
            <person name="Zhu J.G."/>
            <person name="Ruan X.D."/>
            <person name="Zhao L."/>
            <person name="Wei J.T."/>
            <person name="Ye R.Z."/>
            <person name="Que T.C."/>
            <person name="Du C.H."/>
            <person name="Zhou Y.H."/>
            <person name="Cheng J.X."/>
            <person name="Dai P.F."/>
            <person name="Guo W.B."/>
            <person name="Han X.H."/>
            <person name="Huang E.J."/>
            <person name="Li L.F."/>
            <person name="Wei W."/>
            <person name="Gao Y.C."/>
            <person name="Liu J.Z."/>
            <person name="Shao H.Z."/>
            <person name="Wang X."/>
            <person name="Wang C.C."/>
            <person name="Yang T.C."/>
            <person name="Huo Q.B."/>
            <person name="Li W."/>
            <person name="Chen H.Y."/>
            <person name="Chen S.E."/>
            <person name="Zhou L.G."/>
            <person name="Ni X.B."/>
            <person name="Tian J.H."/>
            <person name="Sheng Y."/>
            <person name="Liu T."/>
            <person name="Pan Y.S."/>
            <person name="Xia L.Y."/>
            <person name="Li J."/>
            <person name="Zhao F."/>
            <person name="Cao W.C."/>
        </authorList>
    </citation>
    <scope>NUCLEOTIDE SEQUENCE [LARGE SCALE GENOMIC DNA]</scope>
    <source>
        <strain evidence="3">HaeL-2018</strain>
    </source>
</reference>
<evidence type="ECO:0000259" key="2">
    <source>
        <dbReference type="PROSITE" id="PS50069"/>
    </source>
</evidence>
<feature type="domain" description="Cullin family profile" evidence="2">
    <location>
        <begin position="1"/>
        <end position="129"/>
    </location>
</feature>
<evidence type="ECO:0000313" key="5">
    <source>
        <dbReference type="Proteomes" id="UP000821853"/>
    </source>
</evidence>
<dbReference type="InterPro" id="IPR016158">
    <property type="entry name" value="Cullin_homology"/>
</dbReference>
<comment type="similarity">
    <text evidence="1">Belongs to the cullin family.</text>
</comment>
<dbReference type="GO" id="GO:0031625">
    <property type="term" value="F:ubiquitin protein ligase binding"/>
    <property type="evidence" value="ECO:0007669"/>
    <property type="project" value="InterPro"/>
</dbReference>
<keyword evidence="5" id="KW-1185">Reference proteome</keyword>
<evidence type="ECO:0000256" key="1">
    <source>
        <dbReference type="PROSITE-ProRule" id="PRU00330"/>
    </source>
</evidence>
<protein>
    <recommendedName>
        <fullName evidence="2">Cullin family profile domain-containing protein</fullName>
    </recommendedName>
</protein>
<dbReference type="SUPFAM" id="SSF75632">
    <property type="entry name" value="Cullin homology domain"/>
    <property type="match status" value="1"/>
</dbReference>
<dbReference type="EMBL" id="JABSTR010000004">
    <property type="protein sequence ID" value="KAH9367010.1"/>
    <property type="molecule type" value="Genomic_DNA"/>
</dbReference>
<comment type="caution">
    <text evidence="3">The sequence shown here is derived from an EMBL/GenBank/DDBJ whole genome shotgun (WGS) entry which is preliminary data.</text>
</comment>
<organism evidence="3 5">
    <name type="scientific">Haemaphysalis longicornis</name>
    <name type="common">Bush tick</name>
    <dbReference type="NCBI Taxonomy" id="44386"/>
    <lineage>
        <taxon>Eukaryota</taxon>
        <taxon>Metazoa</taxon>
        <taxon>Ecdysozoa</taxon>
        <taxon>Arthropoda</taxon>
        <taxon>Chelicerata</taxon>
        <taxon>Arachnida</taxon>
        <taxon>Acari</taxon>
        <taxon>Parasitiformes</taxon>
        <taxon>Ixodida</taxon>
        <taxon>Ixodoidea</taxon>
        <taxon>Ixodidae</taxon>
        <taxon>Haemaphysalinae</taxon>
        <taxon>Haemaphysalis</taxon>
    </lineage>
</organism>
<dbReference type="InterPro" id="IPR036317">
    <property type="entry name" value="Cullin_homology_sf"/>
</dbReference>
<dbReference type="PROSITE" id="PS50069">
    <property type="entry name" value="CULLIN_2"/>
    <property type="match status" value="1"/>
</dbReference>
<proteinExistence type="inferred from homology"/>
<accession>A0A9J6FUU1</accession>
<dbReference type="InterPro" id="IPR059120">
    <property type="entry name" value="Cullin-like_AB"/>
</dbReference>
<name>A0A9J6FUU1_HAELO</name>
<gene>
    <name evidence="3" type="ORF">HPB48_000050</name>
    <name evidence="4" type="ORF">HPB48_021157</name>
</gene>
<dbReference type="OrthoDB" id="1431934at2759"/>
<dbReference type="Gene3D" id="3.30.230.130">
    <property type="entry name" value="Cullin, Chain C, Domain 2"/>
    <property type="match status" value="1"/>
</dbReference>
<sequence length="129" mass="15034">MFKDTVLSRSLNQRFRQHMADSGVSLKLDFYVLVLTTNACFYQESSELSLPGELEPCAEHFLTFYYGKHSNRKLTWFYNMSTGELSVYCFKSVYIFQASTFQMVVLLEYNTTTRCRLQSANFKGPPESR</sequence>
<evidence type="ECO:0000313" key="3">
    <source>
        <dbReference type="EMBL" id="KAH9367010.1"/>
    </source>
</evidence>
<dbReference type="Proteomes" id="UP000821853">
    <property type="component" value="Chromosome 2"/>
</dbReference>
<dbReference type="AlphaFoldDB" id="A0A9J6FUU1"/>
<dbReference type="VEuPathDB" id="VectorBase:HLOH_065414"/>
<dbReference type="InterPro" id="IPR045093">
    <property type="entry name" value="Cullin"/>
</dbReference>
<evidence type="ECO:0000313" key="4">
    <source>
        <dbReference type="EMBL" id="KAH9367013.1"/>
    </source>
</evidence>
<dbReference type="GO" id="GO:0006511">
    <property type="term" value="P:ubiquitin-dependent protein catabolic process"/>
    <property type="evidence" value="ECO:0007669"/>
    <property type="project" value="InterPro"/>
</dbReference>
<dbReference type="VEuPathDB" id="VectorBase:HLOH_053727"/>